<dbReference type="Proteomes" id="UP000198922">
    <property type="component" value="Unassembled WGS sequence"/>
</dbReference>
<sequence>MTWTPLMKRVAWAKGLGFGFGLFAPLLLDPAGPGQLMLVWGIVLWSVILGALVGLAAQFDRVPLFDLRLPAGLRGAWIGFWMGLVLFLVAGQGIEALWAGSGWLPQPPPGAVWLLVEATLVGAFIDLLAGGLAGARFGAPQP</sequence>
<evidence type="ECO:0000313" key="3">
    <source>
        <dbReference type="Proteomes" id="UP000198922"/>
    </source>
</evidence>
<keyword evidence="3" id="KW-1185">Reference proteome</keyword>
<dbReference type="STRING" id="521013.SAMN04488567_2677"/>
<keyword evidence="1" id="KW-0472">Membrane</keyword>
<feature type="transmembrane region" description="Helical" evidence="1">
    <location>
        <begin position="38"/>
        <end position="59"/>
    </location>
</feature>
<gene>
    <name evidence="2" type="ORF">SAMN04488567_2677</name>
</gene>
<keyword evidence="1" id="KW-1133">Transmembrane helix</keyword>
<dbReference type="EMBL" id="FNAT01000004">
    <property type="protein sequence ID" value="SDE82081.1"/>
    <property type="molecule type" value="Genomic_DNA"/>
</dbReference>
<feature type="transmembrane region" description="Helical" evidence="1">
    <location>
        <begin position="71"/>
        <end position="91"/>
    </location>
</feature>
<feature type="transmembrane region" description="Helical" evidence="1">
    <location>
        <begin position="111"/>
        <end position="135"/>
    </location>
</feature>
<accession>A0A1G7G1S7</accession>
<organism evidence="2 3">
    <name type="scientific">Limimaricola pyoseonensis</name>
    <dbReference type="NCBI Taxonomy" id="521013"/>
    <lineage>
        <taxon>Bacteria</taxon>
        <taxon>Pseudomonadati</taxon>
        <taxon>Pseudomonadota</taxon>
        <taxon>Alphaproteobacteria</taxon>
        <taxon>Rhodobacterales</taxon>
        <taxon>Paracoccaceae</taxon>
        <taxon>Limimaricola</taxon>
    </lineage>
</organism>
<reference evidence="3" key="1">
    <citation type="submission" date="2016-10" db="EMBL/GenBank/DDBJ databases">
        <authorList>
            <person name="Varghese N."/>
            <person name="Submissions S."/>
        </authorList>
    </citation>
    <scope>NUCLEOTIDE SEQUENCE [LARGE SCALE GENOMIC DNA]</scope>
    <source>
        <strain evidence="3">DSM 21424</strain>
    </source>
</reference>
<proteinExistence type="predicted"/>
<name>A0A1G7G1S7_9RHOB</name>
<evidence type="ECO:0000256" key="1">
    <source>
        <dbReference type="SAM" id="Phobius"/>
    </source>
</evidence>
<dbReference type="AlphaFoldDB" id="A0A1G7G1S7"/>
<keyword evidence="1" id="KW-0812">Transmembrane</keyword>
<protein>
    <submittedName>
        <fullName evidence="2">Uncharacterized protein</fullName>
    </submittedName>
</protein>
<evidence type="ECO:0000313" key="2">
    <source>
        <dbReference type="EMBL" id="SDE82081.1"/>
    </source>
</evidence>